<accession>A0AAW0SXU8</accession>
<dbReference type="GO" id="GO:0004674">
    <property type="term" value="F:protein serine/threonine kinase activity"/>
    <property type="evidence" value="ECO:0007669"/>
    <property type="project" value="TreeGrafter"/>
</dbReference>
<dbReference type="Proteomes" id="UP001487740">
    <property type="component" value="Unassembled WGS sequence"/>
</dbReference>
<feature type="region of interest" description="Disordered" evidence="1">
    <location>
        <begin position="341"/>
        <end position="368"/>
    </location>
</feature>
<dbReference type="AlphaFoldDB" id="A0AAW0SXU8"/>
<dbReference type="PROSITE" id="PS50011">
    <property type="entry name" value="PROTEIN_KINASE_DOM"/>
    <property type="match status" value="1"/>
</dbReference>
<dbReference type="GO" id="GO:0005524">
    <property type="term" value="F:ATP binding"/>
    <property type="evidence" value="ECO:0007669"/>
    <property type="project" value="InterPro"/>
</dbReference>
<name>A0AAW0SXU8_SCYPA</name>
<feature type="compositionally biased region" description="Basic and acidic residues" evidence="1">
    <location>
        <begin position="452"/>
        <end position="461"/>
    </location>
</feature>
<feature type="region of interest" description="Disordered" evidence="1">
    <location>
        <begin position="390"/>
        <end position="489"/>
    </location>
</feature>
<dbReference type="EMBL" id="JARAKH010000043">
    <property type="protein sequence ID" value="KAK8379692.1"/>
    <property type="molecule type" value="Genomic_DNA"/>
</dbReference>
<proteinExistence type="predicted"/>
<sequence length="489" mass="56208">MTTLARRNSSIHKIREYQLDKIRLEEQYEVVQALQEGWRGRLLLASSSRLDFFREFHYNYYLSPHLNILNAYDVAFETEDHYMFAQEYAPLGDLTTNLSDSGLGEIFTKRITRQLASALDFMHSKELVHRDLNMDNILVFKSDFSHVKVCDFGSTRKKGTLLKKRTVWLPYAPPEIVDAVQNEGFHADPAQDVWQLGILVYVLLTGQLPWQKADVTDPHYAEYLNWRKRRTLRTPKRFANFTSRLLRMLKRLLEPKPEKRAAAKEAYKYLEDRWLVRGGTRRDVGDIDGQSVCYSTFSAHSCPKEKDRVLGALKAHGIETTVDRVAKRQRIHEWLERSLGVPTVTGPRGETQPLTQALTQPHTHAHTHVTDPIATRRQYQEFAALAVKVAQSHGAKVPRDANHNTQAGTKRHSHPDREDREAREDREGREEDRNFLPLQRSRTDSFLLGGAPRRDHSRETSPDSDDTGGADTMESLKAPLRPPPPPPPR</sequence>
<reference evidence="3 4" key="1">
    <citation type="submission" date="2023-03" db="EMBL/GenBank/DDBJ databases">
        <title>High-quality genome of Scylla paramamosain provides insights in environmental adaptation.</title>
        <authorList>
            <person name="Zhang L."/>
        </authorList>
    </citation>
    <scope>NUCLEOTIDE SEQUENCE [LARGE SCALE GENOMIC DNA]</scope>
    <source>
        <strain evidence="3">LZ_2023a</strain>
        <tissue evidence="3">Muscle</tissue>
    </source>
</reference>
<dbReference type="SUPFAM" id="SSF56112">
    <property type="entry name" value="Protein kinase-like (PK-like)"/>
    <property type="match status" value="1"/>
</dbReference>
<feature type="compositionally biased region" description="Basic and acidic residues" evidence="1">
    <location>
        <begin position="415"/>
        <end position="434"/>
    </location>
</feature>
<dbReference type="InterPro" id="IPR000719">
    <property type="entry name" value="Prot_kinase_dom"/>
</dbReference>
<protein>
    <recommendedName>
        <fullName evidence="2">Protein kinase domain-containing protein</fullName>
    </recommendedName>
</protein>
<dbReference type="Pfam" id="PF00069">
    <property type="entry name" value="Pkinase"/>
    <property type="match status" value="1"/>
</dbReference>
<evidence type="ECO:0000313" key="3">
    <source>
        <dbReference type="EMBL" id="KAK8379692.1"/>
    </source>
</evidence>
<keyword evidence="4" id="KW-1185">Reference proteome</keyword>
<evidence type="ECO:0000256" key="1">
    <source>
        <dbReference type="SAM" id="MobiDB-lite"/>
    </source>
</evidence>
<organism evidence="3 4">
    <name type="scientific">Scylla paramamosain</name>
    <name type="common">Mud crab</name>
    <dbReference type="NCBI Taxonomy" id="85552"/>
    <lineage>
        <taxon>Eukaryota</taxon>
        <taxon>Metazoa</taxon>
        <taxon>Ecdysozoa</taxon>
        <taxon>Arthropoda</taxon>
        <taxon>Crustacea</taxon>
        <taxon>Multicrustacea</taxon>
        <taxon>Malacostraca</taxon>
        <taxon>Eumalacostraca</taxon>
        <taxon>Eucarida</taxon>
        <taxon>Decapoda</taxon>
        <taxon>Pleocyemata</taxon>
        <taxon>Brachyura</taxon>
        <taxon>Eubrachyura</taxon>
        <taxon>Portunoidea</taxon>
        <taxon>Portunidae</taxon>
        <taxon>Portuninae</taxon>
        <taxon>Scylla</taxon>
    </lineage>
</organism>
<evidence type="ECO:0000313" key="4">
    <source>
        <dbReference type="Proteomes" id="UP001487740"/>
    </source>
</evidence>
<dbReference type="Gene3D" id="1.10.510.10">
    <property type="entry name" value="Transferase(Phosphotransferase) domain 1"/>
    <property type="match status" value="1"/>
</dbReference>
<dbReference type="PANTHER" id="PTHR24359:SF1">
    <property type="entry name" value="INHIBITOR OF NUCLEAR FACTOR KAPPA-B KINASE EPSILON SUBUNIT HOMOLOG 1-RELATED"/>
    <property type="match status" value="1"/>
</dbReference>
<feature type="domain" description="Protein kinase" evidence="2">
    <location>
        <begin position="1"/>
        <end position="275"/>
    </location>
</feature>
<dbReference type="PANTHER" id="PTHR24359">
    <property type="entry name" value="SERINE/THREONINE-PROTEIN KINASE SBK1"/>
    <property type="match status" value="1"/>
</dbReference>
<comment type="caution">
    <text evidence="3">The sequence shown here is derived from an EMBL/GenBank/DDBJ whole genome shotgun (WGS) entry which is preliminary data.</text>
</comment>
<feature type="compositionally biased region" description="Polar residues" evidence="1">
    <location>
        <begin position="352"/>
        <end position="362"/>
    </location>
</feature>
<gene>
    <name evidence="3" type="ORF">O3P69_019585</name>
</gene>
<evidence type="ECO:0000259" key="2">
    <source>
        <dbReference type="PROSITE" id="PS50011"/>
    </source>
</evidence>
<dbReference type="InterPro" id="IPR011009">
    <property type="entry name" value="Kinase-like_dom_sf"/>
</dbReference>
<feature type="compositionally biased region" description="Pro residues" evidence="1">
    <location>
        <begin position="480"/>
        <end position="489"/>
    </location>
</feature>